<keyword evidence="1" id="KW-0479">Metal-binding</keyword>
<keyword evidence="6" id="KW-0539">Nucleus</keyword>
<dbReference type="GO" id="GO:0006351">
    <property type="term" value="P:DNA-templated transcription"/>
    <property type="evidence" value="ECO:0007669"/>
    <property type="project" value="InterPro"/>
</dbReference>
<keyword evidence="9" id="KW-1185">Reference proteome</keyword>
<keyword evidence="2" id="KW-0862">Zinc</keyword>
<name>G8YDS3_PICSO</name>
<dbReference type="Proteomes" id="UP000005222">
    <property type="component" value="Chromosome I"/>
</dbReference>
<proteinExistence type="predicted"/>
<dbReference type="InterPro" id="IPR051430">
    <property type="entry name" value="Fungal_TF_Env_Response"/>
</dbReference>
<dbReference type="PROSITE" id="PS50048">
    <property type="entry name" value="ZN2_CY6_FUNGAL_2"/>
    <property type="match status" value="1"/>
</dbReference>
<dbReference type="CDD" id="cd00067">
    <property type="entry name" value="GAL4"/>
    <property type="match status" value="1"/>
</dbReference>
<accession>G8YDS3</accession>
<dbReference type="InterPro" id="IPR036864">
    <property type="entry name" value="Zn2-C6_fun-type_DNA-bd_sf"/>
</dbReference>
<dbReference type="OMA" id="TTHLCHY"/>
<keyword evidence="4" id="KW-0238">DNA-binding</keyword>
<dbReference type="PROSITE" id="PS00463">
    <property type="entry name" value="ZN2_CY6_FUNGAL_1"/>
    <property type="match status" value="1"/>
</dbReference>
<dbReference type="OrthoDB" id="2123952at2759"/>
<evidence type="ECO:0000256" key="2">
    <source>
        <dbReference type="ARBA" id="ARBA00022833"/>
    </source>
</evidence>
<evidence type="ECO:0000256" key="3">
    <source>
        <dbReference type="ARBA" id="ARBA00023015"/>
    </source>
</evidence>
<keyword evidence="5" id="KW-0804">Transcription</keyword>
<organism evidence="8 9">
    <name type="scientific">Pichia sorbitophila (strain ATCC MYA-4447 / BCRC 22081 / CBS 7064 / NBRC 10061 / NRRL Y-12695)</name>
    <name type="common">Hybrid yeast</name>
    <dbReference type="NCBI Taxonomy" id="559304"/>
    <lineage>
        <taxon>Eukaryota</taxon>
        <taxon>Fungi</taxon>
        <taxon>Dikarya</taxon>
        <taxon>Ascomycota</taxon>
        <taxon>Saccharomycotina</taxon>
        <taxon>Pichiomycetes</taxon>
        <taxon>Debaryomycetaceae</taxon>
        <taxon>Millerozyma</taxon>
    </lineage>
</organism>
<evidence type="ECO:0000256" key="5">
    <source>
        <dbReference type="ARBA" id="ARBA00023163"/>
    </source>
</evidence>
<dbReference type="HOGENOM" id="CLU_021003_0_0_1"/>
<dbReference type="GO" id="GO:0000978">
    <property type="term" value="F:RNA polymerase II cis-regulatory region sequence-specific DNA binding"/>
    <property type="evidence" value="ECO:0007669"/>
    <property type="project" value="TreeGrafter"/>
</dbReference>
<evidence type="ECO:0000256" key="1">
    <source>
        <dbReference type="ARBA" id="ARBA00022723"/>
    </source>
</evidence>
<feature type="domain" description="Zn(2)-C6 fungal-type" evidence="7">
    <location>
        <begin position="27"/>
        <end position="58"/>
    </location>
</feature>
<evidence type="ECO:0000256" key="6">
    <source>
        <dbReference type="ARBA" id="ARBA00023242"/>
    </source>
</evidence>
<dbReference type="eggNOG" id="ENOG502TG1F">
    <property type="taxonomic scope" value="Eukaryota"/>
</dbReference>
<gene>
    <name evidence="8" type="primary">Piso0_001219</name>
    <name evidence="8" type="ORF">GNLVRS01_PISO0I00118g</name>
</gene>
<dbReference type="SMART" id="SM00066">
    <property type="entry name" value="GAL4"/>
    <property type="match status" value="1"/>
</dbReference>
<dbReference type="CDD" id="cd12148">
    <property type="entry name" value="fungal_TF_MHR"/>
    <property type="match status" value="1"/>
</dbReference>
<dbReference type="SUPFAM" id="SSF57701">
    <property type="entry name" value="Zn2/Cys6 DNA-binding domain"/>
    <property type="match status" value="1"/>
</dbReference>
<dbReference type="EMBL" id="FO082051">
    <property type="protein sequence ID" value="CCE81322.1"/>
    <property type="molecule type" value="Genomic_DNA"/>
</dbReference>
<dbReference type="InterPro" id="IPR001138">
    <property type="entry name" value="Zn2Cys6_DnaBD"/>
</dbReference>
<dbReference type="GO" id="GO:0001228">
    <property type="term" value="F:DNA-binding transcription activator activity, RNA polymerase II-specific"/>
    <property type="evidence" value="ECO:0007669"/>
    <property type="project" value="TreeGrafter"/>
</dbReference>
<dbReference type="GO" id="GO:0008270">
    <property type="term" value="F:zinc ion binding"/>
    <property type="evidence" value="ECO:0007669"/>
    <property type="project" value="InterPro"/>
</dbReference>
<dbReference type="InterPro" id="IPR007219">
    <property type="entry name" value="XnlR_reg_dom"/>
</dbReference>
<evidence type="ECO:0000259" key="7">
    <source>
        <dbReference type="PROSITE" id="PS50048"/>
    </source>
</evidence>
<sequence length="745" mass="84788">MSIVTKNDTGINGKALSSKKRNRVPTSCNLCRQRKIKCDRKLPCSNCIHSLNSHECKFEKHPWKGLKEECKTHVLVSSDIEEELKQKVRCLQGIIEEQKRQLDLITRDGKEFQLDCTEHHKSNDQDIINHKREISIGSNVTKDDFLDIRKSFNGIALKESNLTFFGPTSYMSLLKTDSCSAELFDAYDRQQRKYFQEHSEIPNGKSPCSDTSISKIPRITAPVLPSLNVINYLLRRFFQVCYMFAPFIEEDAFQRDLSLALEEQDSSTVITECGTNMMSTIAALLVVLRFAYITLPSSTESELFEVVGTSRHDSICKNDINVPGSYITRANVILSAANCYGNISLRTIQAVLLLRTYSQFSPDGDEGSTSSRVQLSSLVQMGYFHGIHLDSSSIESNLVDDEAKLIWRNMWTEMIYMDASQAFDVGMPALISDKLFYEHMPEVLETTNRVSCSLNYPLLIRVYGLKALLCHEIRNALMITSGQQVSKSRLLHSIHNIEHILSEKITTFDVLLKKEGQAFSENTPIRAIEFCLRLDVTYKLYILYSLLNVQSSRSESLNVDNSYYYRAMELGWIILRIGCSFCTNPSSFFGQDLQKLISSKIMLVVYRTVASLSASILEIARGKISFIVASKYFTTVDSTGLVEWVGVDSTSEKQTNQNILSKIKQLHSLSTKLASEVFLCYRVSWGLQYVLGYFSKVMPELIEKDYELPGSEVFPQIEVNSEFASLEKMWNDNKFLDPSFIFRFE</sequence>
<dbReference type="STRING" id="559304.G8YDS3"/>
<protein>
    <submittedName>
        <fullName evidence="8">Piso0_001219 protein</fullName>
    </submittedName>
</protein>
<keyword evidence="3" id="KW-0805">Transcription regulation</keyword>
<reference evidence="8 9" key="1">
    <citation type="journal article" date="2012" name="G3 (Bethesda)">
        <title>Pichia sorbitophila, an interspecies yeast hybrid reveals early steps of genome resolution following polyploidization.</title>
        <authorList>
            <person name="Leh Louis V."/>
            <person name="Despons L."/>
            <person name="Friedrich A."/>
            <person name="Martin T."/>
            <person name="Durrens P."/>
            <person name="Casaregola S."/>
            <person name="Neuveglise C."/>
            <person name="Fairhead C."/>
            <person name="Marck C."/>
            <person name="Cruz J.A."/>
            <person name="Straub M.L."/>
            <person name="Kugler V."/>
            <person name="Sacerdot C."/>
            <person name="Uzunov Z."/>
            <person name="Thierry A."/>
            <person name="Weiss S."/>
            <person name="Bleykasten C."/>
            <person name="De Montigny J."/>
            <person name="Jacques N."/>
            <person name="Jung P."/>
            <person name="Lemaire M."/>
            <person name="Mallet S."/>
            <person name="Morel G."/>
            <person name="Richard G.F."/>
            <person name="Sarkar A."/>
            <person name="Savel G."/>
            <person name="Schacherer J."/>
            <person name="Seret M.L."/>
            <person name="Talla E."/>
            <person name="Samson G."/>
            <person name="Jubin C."/>
            <person name="Poulain J."/>
            <person name="Vacherie B."/>
            <person name="Barbe V."/>
            <person name="Pelletier E."/>
            <person name="Sherman D.J."/>
            <person name="Westhof E."/>
            <person name="Weissenbach J."/>
            <person name="Baret P.V."/>
            <person name="Wincker P."/>
            <person name="Gaillardin C."/>
            <person name="Dujon B."/>
            <person name="Souciet J.L."/>
        </authorList>
    </citation>
    <scope>NUCLEOTIDE SEQUENCE [LARGE SCALE GENOMIC DNA]</scope>
    <source>
        <strain evidence="9">ATCC MYA-4447 / BCRC 22081 / CBS 7064 / NBRC 10061 / NRRL Y-12695</strain>
    </source>
</reference>
<dbReference type="Pfam" id="PF04082">
    <property type="entry name" value="Fungal_trans"/>
    <property type="match status" value="1"/>
</dbReference>
<dbReference type="InParanoid" id="G8YDS3"/>
<dbReference type="GO" id="GO:0005634">
    <property type="term" value="C:nucleus"/>
    <property type="evidence" value="ECO:0007669"/>
    <property type="project" value="TreeGrafter"/>
</dbReference>
<dbReference type="Gene3D" id="4.10.240.10">
    <property type="entry name" value="Zn(2)-C6 fungal-type DNA-binding domain"/>
    <property type="match status" value="1"/>
</dbReference>
<dbReference type="PANTHER" id="PTHR31944:SF131">
    <property type="entry name" value="HEME-RESPONSIVE ZINC FINGER TRANSCRIPTION FACTOR HAP1"/>
    <property type="match status" value="1"/>
</dbReference>
<evidence type="ECO:0000313" key="9">
    <source>
        <dbReference type="Proteomes" id="UP000005222"/>
    </source>
</evidence>
<dbReference type="Pfam" id="PF00172">
    <property type="entry name" value="Zn_clus"/>
    <property type="match status" value="1"/>
</dbReference>
<evidence type="ECO:0000313" key="8">
    <source>
        <dbReference type="EMBL" id="CCE81322.1"/>
    </source>
</evidence>
<evidence type="ECO:0000256" key="4">
    <source>
        <dbReference type="ARBA" id="ARBA00023125"/>
    </source>
</evidence>
<dbReference type="AlphaFoldDB" id="G8YDS3"/>
<dbReference type="PANTHER" id="PTHR31944">
    <property type="entry name" value="HEME-RESPONSIVE ZINC FINGER TRANSCRIPTION FACTOR HAP1"/>
    <property type="match status" value="1"/>
</dbReference>